<dbReference type="Pfam" id="PF25594">
    <property type="entry name" value="GldB_lipo"/>
    <property type="match status" value="1"/>
</dbReference>
<proteinExistence type="predicted"/>
<keyword evidence="1" id="KW-0449">Lipoprotein</keyword>
<keyword evidence="2" id="KW-1185">Reference proteome</keyword>
<evidence type="ECO:0000313" key="1">
    <source>
        <dbReference type="EMBL" id="UOQ66762.1"/>
    </source>
</evidence>
<name>A0ABY4G783_9BACT</name>
<protein>
    <submittedName>
        <fullName evidence="1">Gliding motility lipoprotein GldB</fullName>
    </submittedName>
</protein>
<dbReference type="RefSeq" id="WP_245121192.1">
    <property type="nucleotide sequence ID" value="NZ_CP095061.1"/>
</dbReference>
<dbReference type="PROSITE" id="PS51257">
    <property type="entry name" value="PROKAR_LIPOPROTEIN"/>
    <property type="match status" value="1"/>
</dbReference>
<dbReference type="InterPro" id="IPR019853">
    <property type="entry name" value="GldB-like"/>
</dbReference>
<dbReference type="NCBIfam" id="TIGR03514">
    <property type="entry name" value="GldB_lipo"/>
    <property type="match status" value="1"/>
</dbReference>
<gene>
    <name evidence="1" type="primary">gldB</name>
    <name evidence="1" type="ORF">MUN86_02225</name>
</gene>
<sequence length="338" mass="38926">MRPILVALLGFVLVLLAACRRDQNTCELNPEVANVSAPVELERLEKPFFQIKNSADAKRFITQHPLFANQFLQRRQFPTDDVLAGTLTRLATNAGLQQLGRQTDSTFQESEKLKSELQRMFQHIRYNFKDFQVPPVKTFVTGLSQDMFVNDSLMVLGLDFFVGPDARYRPNVPDYILRRYRPEYVLPTAALAISSKYNKKELTNQTMLSDMIQFGKSLYFAEQVLPCTPDSILIGYTNKELTGVYFNESKVWAHFLDKKLLYTTTPFVVQKYVGERPNIPEIDKTCPGRVGAWLGWQIVRKYMTNNPNVTLAQLMADKDAQHILTDSRYRPKPRRAER</sequence>
<organism evidence="1 2">
    <name type="scientific">Hymenobacter volaticus</name>
    <dbReference type="NCBI Taxonomy" id="2932254"/>
    <lineage>
        <taxon>Bacteria</taxon>
        <taxon>Pseudomonadati</taxon>
        <taxon>Bacteroidota</taxon>
        <taxon>Cytophagia</taxon>
        <taxon>Cytophagales</taxon>
        <taxon>Hymenobacteraceae</taxon>
        <taxon>Hymenobacter</taxon>
    </lineage>
</organism>
<evidence type="ECO:0000313" key="2">
    <source>
        <dbReference type="Proteomes" id="UP000830401"/>
    </source>
</evidence>
<dbReference type="EMBL" id="CP095061">
    <property type="protein sequence ID" value="UOQ66762.1"/>
    <property type="molecule type" value="Genomic_DNA"/>
</dbReference>
<reference evidence="1" key="1">
    <citation type="submission" date="2022-04" db="EMBL/GenBank/DDBJ databases">
        <title>Hymenobacter sp. isolated from the air.</title>
        <authorList>
            <person name="Won M."/>
            <person name="Lee C.-M."/>
            <person name="Woen H.-Y."/>
            <person name="Kwon S.-W."/>
        </authorList>
    </citation>
    <scope>NUCLEOTIDE SEQUENCE</scope>
    <source>
        <strain evidence="1">5420S-77</strain>
    </source>
</reference>
<accession>A0ABY4G783</accession>
<dbReference type="Proteomes" id="UP000830401">
    <property type="component" value="Chromosome"/>
</dbReference>